<dbReference type="VEuPathDB" id="MicrosporidiaDB:M153_1000135968"/>
<gene>
    <name evidence="2" type="ORF">M153_1000135968</name>
</gene>
<comment type="caution">
    <text evidence="2">The sequence shown here is derived from an EMBL/GenBank/DDBJ whole genome shotgun (WGS) entry which is preliminary data.</text>
</comment>
<dbReference type="AlphaFoldDB" id="A0A0R0M1X5"/>
<keyword evidence="1" id="KW-0472">Membrane</keyword>
<proteinExistence type="predicted"/>
<dbReference type="EMBL" id="LGUB01000001">
    <property type="protein sequence ID" value="KRH95336.1"/>
    <property type="molecule type" value="Genomic_DNA"/>
</dbReference>
<keyword evidence="1" id="KW-1133">Transmembrane helix</keyword>
<name>A0A0R0M1X5_9MICR</name>
<accession>A0A0R0M1X5</accession>
<evidence type="ECO:0000313" key="3">
    <source>
        <dbReference type="Proteomes" id="UP000051530"/>
    </source>
</evidence>
<reference evidence="2 3" key="1">
    <citation type="submission" date="2015-07" db="EMBL/GenBank/DDBJ databases">
        <title>The genome of Pseudoloma neurophilia, a relevant intracellular parasite of the zebrafish.</title>
        <authorList>
            <person name="Ndikumana S."/>
            <person name="Pelin A."/>
            <person name="Sanders J."/>
            <person name="Corradi N."/>
        </authorList>
    </citation>
    <scope>NUCLEOTIDE SEQUENCE [LARGE SCALE GENOMIC DNA]</scope>
    <source>
        <strain evidence="2 3">MK1</strain>
    </source>
</reference>
<keyword evidence="1" id="KW-0812">Transmembrane</keyword>
<protein>
    <submittedName>
        <fullName evidence="2">Uncharacterized protein</fullName>
    </submittedName>
</protein>
<organism evidence="2 3">
    <name type="scientific">Pseudoloma neurophilia</name>
    <dbReference type="NCBI Taxonomy" id="146866"/>
    <lineage>
        <taxon>Eukaryota</taxon>
        <taxon>Fungi</taxon>
        <taxon>Fungi incertae sedis</taxon>
        <taxon>Microsporidia</taxon>
        <taxon>Pseudoloma</taxon>
    </lineage>
</organism>
<evidence type="ECO:0000256" key="1">
    <source>
        <dbReference type="SAM" id="Phobius"/>
    </source>
</evidence>
<feature type="transmembrane region" description="Helical" evidence="1">
    <location>
        <begin position="7"/>
        <end position="29"/>
    </location>
</feature>
<sequence>MRYYNEIYISIAYLFPMICTLGFCVSYFFRTPYTKISSNFPTFDDSRYFNGEKDIEKLYTYNLEEKLNKIKGGILCKVNSVPFQNISNKNLAFFVIYKKDNLKHCENIKCYSIEKIPYEYIDQYKDCEIVVFTHQTSKIVIISSMIIVPTSELISARMDGNSDLKELLFFIYAYVQIRVRIYGDFLVIYVFSEVLPYFIFKLPKQAENTAKKLIYTKTSFLKQMNNLFELYRLSKILESDIKTCKKCIDNFVLLLIFDCLRSYTVVHCNNYLVLISGHDIFVFQYFICKFPKTFRVSRNLIEMASLEYPYLERFIFTPPDDKNLEDATLQFFIDKIENQKEYTCDRHIRDTQDEKYCDFLIEMIKNFERKANAYRHIIEVLKGDVSSKIKDS</sequence>
<evidence type="ECO:0000313" key="2">
    <source>
        <dbReference type="EMBL" id="KRH95336.1"/>
    </source>
</evidence>
<dbReference type="Proteomes" id="UP000051530">
    <property type="component" value="Unassembled WGS sequence"/>
</dbReference>
<keyword evidence="3" id="KW-1185">Reference proteome</keyword>